<feature type="domain" description="F-box" evidence="4">
    <location>
        <begin position="4"/>
        <end position="45"/>
    </location>
</feature>
<sequence length="233" mass="26187">MMLLCDLPTEIILYVAKHLPSRTSISRFSQTNNRFHSILNPYLYRFDVRHGRASALRWAARHSNVEVARKSLGAGANIHDKARTCPHLNIFQEALCSRYKIKRRSTMPFQTDEYWRNYTLRVHSMPCEENDAMLLLLLERGADIDSTFVTGETPLCVAVSQPDTLLVQLLIADGADVNFANDDGNTILHEASTGCNEEVTRSLVAKGANVHSKNIIGHTPLHEAARGRLVHQL</sequence>
<proteinExistence type="predicted"/>
<evidence type="ECO:0000259" key="4">
    <source>
        <dbReference type="Pfam" id="PF12937"/>
    </source>
</evidence>
<keyword evidence="2 3" id="KW-0040">ANK repeat</keyword>
<dbReference type="PROSITE" id="PS50088">
    <property type="entry name" value="ANK_REPEAT"/>
    <property type="match status" value="2"/>
</dbReference>
<comment type="caution">
    <text evidence="5">The sequence shown here is derived from an EMBL/GenBank/DDBJ whole genome shotgun (WGS) entry which is preliminary data.</text>
</comment>
<dbReference type="CDD" id="cd09917">
    <property type="entry name" value="F-box_SF"/>
    <property type="match status" value="1"/>
</dbReference>
<evidence type="ECO:0000313" key="6">
    <source>
        <dbReference type="Proteomes" id="UP000034164"/>
    </source>
</evidence>
<evidence type="ECO:0000256" key="2">
    <source>
        <dbReference type="ARBA" id="ARBA00023043"/>
    </source>
</evidence>
<dbReference type="SMART" id="SM00248">
    <property type="entry name" value="ANK"/>
    <property type="match status" value="3"/>
</dbReference>
<name>A0A0G2HPC6_9EURO</name>
<organism evidence="5 6">
    <name type="scientific">[Emmonsia] crescens</name>
    <dbReference type="NCBI Taxonomy" id="73230"/>
    <lineage>
        <taxon>Eukaryota</taxon>
        <taxon>Fungi</taxon>
        <taxon>Dikarya</taxon>
        <taxon>Ascomycota</taxon>
        <taxon>Pezizomycotina</taxon>
        <taxon>Eurotiomycetes</taxon>
        <taxon>Eurotiomycetidae</taxon>
        <taxon>Onygenales</taxon>
        <taxon>Ajellomycetaceae</taxon>
        <taxon>Emergomyces</taxon>
    </lineage>
</organism>
<dbReference type="InterPro" id="IPR036770">
    <property type="entry name" value="Ankyrin_rpt-contain_sf"/>
</dbReference>
<feature type="repeat" description="ANK" evidence="3">
    <location>
        <begin position="183"/>
        <end position="215"/>
    </location>
</feature>
<dbReference type="InterPro" id="IPR001810">
    <property type="entry name" value="F-box_dom"/>
</dbReference>
<keyword evidence="1" id="KW-0677">Repeat</keyword>
<dbReference type="InterPro" id="IPR050745">
    <property type="entry name" value="Multifunctional_regulatory"/>
</dbReference>
<gene>
    <name evidence="5" type="ORF">EMCG_05288</name>
</gene>
<dbReference type="EMBL" id="LCZI01001633">
    <property type="protein sequence ID" value="KKZ59902.1"/>
    <property type="molecule type" value="Genomic_DNA"/>
</dbReference>
<dbReference type="PROSITE" id="PS50297">
    <property type="entry name" value="ANK_REP_REGION"/>
    <property type="match status" value="2"/>
</dbReference>
<evidence type="ECO:0000313" key="5">
    <source>
        <dbReference type="EMBL" id="KKZ59902.1"/>
    </source>
</evidence>
<dbReference type="VEuPathDB" id="FungiDB:EMCG_05288"/>
<evidence type="ECO:0000256" key="1">
    <source>
        <dbReference type="ARBA" id="ARBA00022737"/>
    </source>
</evidence>
<protein>
    <recommendedName>
        <fullName evidence="4">F-box domain-containing protein</fullName>
    </recommendedName>
</protein>
<dbReference type="Pfam" id="PF12796">
    <property type="entry name" value="Ank_2"/>
    <property type="match status" value="1"/>
</dbReference>
<dbReference type="PANTHER" id="PTHR24189">
    <property type="entry name" value="MYOTROPHIN"/>
    <property type="match status" value="1"/>
</dbReference>
<dbReference type="SUPFAM" id="SSF81383">
    <property type="entry name" value="F-box domain"/>
    <property type="match status" value="1"/>
</dbReference>
<dbReference type="Pfam" id="PF12937">
    <property type="entry name" value="F-box-like"/>
    <property type="match status" value="1"/>
</dbReference>
<dbReference type="OrthoDB" id="341259at2759"/>
<dbReference type="Proteomes" id="UP000034164">
    <property type="component" value="Unassembled WGS sequence"/>
</dbReference>
<dbReference type="InterPro" id="IPR002110">
    <property type="entry name" value="Ankyrin_rpt"/>
</dbReference>
<reference evidence="6" key="1">
    <citation type="journal article" date="2015" name="PLoS Genet.">
        <title>The dynamic genome and transcriptome of the human fungal pathogen Blastomyces and close relative Emmonsia.</title>
        <authorList>
            <person name="Munoz J.F."/>
            <person name="Gauthier G.M."/>
            <person name="Desjardins C.A."/>
            <person name="Gallo J.E."/>
            <person name="Holder J."/>
            <person name="Sullivan T.D."/>
            <person name="Marty A.J."/>
            <person name="Carmen J.C."/>
            <person name="Chen Z."/>
            <person name="Ding L."/>
            <person name="Gujja S."/>
            <person name="Magrini V."/>
            <person name="Misas E."/>
            <person name="Mitreva M."/>
            <person name="Priest M."/>
            <person name="Saif S."/>
            <person name="Whiston E.A."/>
            <person name="Young S."/>
            <person name="Zeng Q."/>
            <person name="Goldman W.E."/>
            <person name="Mardis E.R."/>
            <person name="Taylor J.W."/>
            <person name="McEwen J.G."/>
            <person name="Clay O.K."/>
            <person name="Klein B.S."/>
            <person name="Cuomo C.A."/>
        </authorList>
    </citation>
    <scope>NUCLEOTIDE SEQUENCE [LARGE SCALE GENOMIC DNA]</scope>
    <source>
        <strain evidence="6">UAMH 3008</strain>
    </source>
</reference>
<evidence type="ECO:0000256" key="3">
    <source>
        <dbReference type="PROSITE-ProRule" id="PRU00023"/>
    </source>
</evidence>
<dbReference type="AlphaFoldDB" id="A0A0G2HPC6"/>
<dbReference type="SUPFAM" id="SSF48403">
    <property type="entry name" value="Ankyrin repeat"/>
    <property type="match status" value="1"/>
</dbReference>
<feature type="repeat" description="ANK" evidence="3">
    <location>
        <begin position="150"/>
        <end position="182"/>
    </location>
</feature>
<accession>A0A0G2HPC6</accession>
<dbReference type="Gene3D" id="1.25.40.20">
    <property type="entry name" value="Ankyrin repeat-containing domain"/>
    <property type="match status" value="1"/>
</dbReference>
<dbReference type="InterPro" id="IPR036047">
    <property type="entry name" value="F-box-like_dom_sf"/>
</dbReference>